<evidence type="ECO:0000313" key="2">
    <source>
        <dbReference type="Proteomes" id="UP000054935"/>
    </source>
</evidence>
<dbReference type="RefSeq" id="WP_083499753.1">
    <property type="nucleotide sequence ID" value="NZ_CYSE01000001.1"/>
</dbReference>
<proteinExistence type="predicted"/>
<dbReference type="GO" id="GO:0016787">
    <property type="term" value="F:hydrolase activity"/>
    <property type="evidence" value="ECO:0007669"/>
    <property type="project" value="UniProtKB-KW"/>
</dbReference>
<organism evidence="1 2">
    <name type="scientific">Tropicibacter naphthalenivorans</name>
    <dbReference type="NCBI Taxonomy" id="441103"/>
    <lineage>
        <taxon>Bacteria</taxon>
        <taxon>Pseudomonadati</taxon>
        <taxon>Pseudomonadota</taxon>
        <taxon>Alphaproteobacteria</taxon>
        <taxon>Rhodobacterales</taxon>
        <taxon>Roseobacteraceae</taxon>
        <taxon>Tropicibacter</taxon>
    </lineage>
</organism>
<dbReference type="InterPro" id="IPR029058">
    <property type="entry name" value="AB_hydrolase_fold"/>
</dbReference>
<dbReference type="AlphaFoldDB" id="A0A0P1GLH9"/>
<keyword evidence="2" id="KW-1185">Reference proteome</keyword>
<gene>
    <name evidence="1" type="ORF">TRN7648_00847</name>
</gene>
<dbReference type="SUPFAM" id="SSF53474">
    <property type="entry name" value="alpha/beta-Hydrolases"/>
    <property type="match status" value="1"/>
</dbReference>
<sequence length="301" mass="32649">MPMLRITATLEGAQLHGASAALRPVLRHALAVDPGPVTVMIHGYKYLPGHPLHCPHETIQSRLPKRQHRRVVSWPRHLGLRGQRGEGLGISFGWGARGSLWAAHGAAWQAGAVLADLLEVIAQLAPGRPVHLVAHSMGARVALRAISLSPHVQTAILMSGAEFCATARGSLQGKLTQVLNVTSRENDLFDYGIERLLPAPVPGDRTLGHGLSLPNLVTLQLDDDRSLHALRTLGFPIKAPEKRICHWSPYLRPGVFPLYRAVLAGRLPLPMLASALPAQTTPRWSRLRPRLGKMPPGLALP</sequence>
<dbReference type="Gene3D" id="3.40.50.1820">
    <property type="entry name" value="alpha/beta hydrolase"/>
    <property type="match status" value="1"/>
</dbReference>
<evidence type="ECO:0000313" key="1">
    <source>
        <dbReference type="EMBL" id="CUH76235.1"/>
    </source>
</evidence>
<reference evidence="1 2" key="1">
    <citation type="submission" date="2015-09" db="EMBL/GenBank/DDBJ databases">
        <authorList>
            <consortium name="Swine Surveillance"/>
        </authorList>
    </citation>
    <scope>NUCLEOTIDE SEQUENCE [LARGE SCALE GENOMIC DNA]</scope>
    <source>
        <strain evidence="1 2">CECT 7648</strain>
    </source>
</reference>
<dbReference type="STRING" id="441103.TRN7648_00847"/>
<name>A0A0P1GLH9_9RHOB</name>
<protein>
    <submittedName>
        <fullName evidence="1">Alpha/beta hydrolase family protein</fullName>
    </submittedName>
</protein>
<dbReference type="OrthoDB" id="7303283at2"/>
<dbReference type="EMBL" id="CYSE01000001">
    <property type="protein sequence ID" value="CUH76235.1"/>
    <property type="molecule type" value="Genomic_DNA"/>
</dbReference>
<keyword evidence="1" id="KW-0378">Hydrolase</keyword>
<dbReference type="Proteomes" id="UP000054935">
    <property type="component" value="Unassembled WGS sequence"/>
</dbReference>
<accession>A0A0P1GLH9</accession>